<dbReference type="Proteomes" id="UP000232163">
    <property type="component" value="Unassembled WGS sequence"/>
</dbReference>
<comment type="caution">
    <text evidence="1">The sequence shown here is derived from an EMBL/GenBank/DDBJ whole genome shotgun (WGS) entry which is preliminary data.</text>
</comment>
<keyword evidence="2" id="KW-1185">Reference proteome</keyword>
<name>A0A2N9W4W5_9HYPH</name>
<dbReference type="InterPro" id="IPR010385">
    <property type="entry name" value="DUF982"/>
</dbReference>
<dbReference type="OrthoDB" id="8098004at2"/>
<dbReference type="Pfam" id="PF06169">
    <property type="entry name" value="DUF982"/>
    <property type="match status" value="1"/>
</dbReference>
<evidence type="ECO:0008006" key="3">
    <source>
        <dbReference type="Google" id="ProtNLM"/>
    </source>
</evidence>
<organism evidence="1 2">
    <name type="scientific">Phyllobacterium zundukense</name>
    <dbReference type="NCBI Taxonomy" id="1867719"/>
    <lineage>
        <taxon>Bacteria</taxon>
        <taxon>Pseudomonadati</taxon>
        <taxon>Pseudomonadota</taxon>
        <taxon>Alphaproteobacteria</taxon>
        <taxon>Hyphomicrobiales</taxon>
        <taxon>Phyllobacteriaceae</taxon>
        <taxon>Phyllobacterium</taxon>
    </lineage>
</organism>
<evidence type="ECO:0000313" key="2">
    <source>
        <dbReference type="Proteomes" id="UP000232163"/>
    </source>
</evidence>
<dbReference type="EMBL" id="MZMT01000003">
    <property type="protein sequence ID" value="PIO46783.1"/>
    <property type="molecule type" value="Genomic_DNA"/>
</dbReference>
<gene>
    <name evidence="1" type="ORF">B5P45_03010</name>
</gene>
<proteinExistence type="predicted"/>
<reference evidence="1 2" key="1">
    <citation type="journal article" date="2017" name="Int J Environ Stud">
        <title>Does the Miocene-Pliocene relict legume Oxytropis triphylla form nitrogen-fixing nodules with a combination of bacterial strains?</title>
        <authorList>
            <person name="Safronova V."/>
            <person name="Belimov A."/>
            <person name="Sazanova A."/>
            <person name="Kuznetsova I."/>
            <person name="Popova J."/>
            <person name="Andronov E."/>
            <person name="Verkhozina A."/>
            <person name="Tikhonovich I."/>
        </authorList>
    </citation>
    <scope>NUCLEOTIDE SEQUENCE [LARGE SCALE GENOMIC DNA]</scope>
    <source>
        <strain evidence="1 2">Tri-38</strain>
    </source>
</reference>
<accession>A0A2N9W4W5</accession>
<sequence length="84" mass="9702">MRNRPFPYVTIMTERVGRMHNVSSVEEAAEWLVMYWPRKHGEKLEAARRACLDCLEGTVTCTAARDAFIDAAKEADIYIRQQKV</sequence>
<dbReference type="Gene3D" id="6.10.250.730">
    <property type="match status" value="1"/>
</dbReference>
<evidence type="ECO:0000313" key="1">
    <source>
        <dbReference type="EMBL" id="PIO46783.1"/>
    </source>
</evidence>
<dbReference type="AlphaFoldDB" id="A0A2N9W4W5"/>
<protein>
    <recommendedName>
        <fullName evidence="3">DUF982 domain-containing protein</fullName>
    </recommendedName>
</protein>